<reference evidence="4" key="1">
    <citation type="submission" date="2023-07" db="EMBL/GenBank/DDBJ databases">
        <title>Sorghum-associated microbial communities from plants grown in Nebraska, USA.</title>
        <authorList>
            <person name="Schachtman D."/>
        </authorList>
    </citation>
    <scope>NUCLEOTIDE SEQUENCE</scope>
    <source>
        <strain evidence="4">DS3754</strain>
    </source>
</reference>
<evidence type="ECO:0000256" key="1">
    <source>
        <dbReference type="ARBA" id="ARBA00022630"/>
    </source>
</evidence>
<dbReference type="Proteomes" id="UP001242045">
    <property type="component" value="Unassembled WGS sequence"/>
</dbReference>
<dbReference type="AlphaFoldDB" id="A0AAW8DBE2"/>
<dbReference type="RefSeq" id="WP_307646806.1">
    <property type="nucleotide sequence ID" value="NZ_JAUSRD010000026.1"/>
</dbReference>
<protein>
    <submittedName>
        <fullName evidence="4">Thioredoxin reductase</fullName>
    </submittedName>
</protein>
<keyword evidence="2" id="KW-0560">Oxidoreductase</keyword>
<dbReference type="PRINTS" id="PR00368">
    <property type="entry name" value="FADPNR"/>
</dbReference>
<dbReference type="PANTHER" id="PTHR48105">
    <property type="entry name" value="THIOREDOXIN REDUCTASE 1-RELATED-RELATED"/>
    <property type="match status" value="1"/>
</dbReference>
<dbReference type="SUPFAM" id="SSF51905">
    <property type="entry name" value="FAD/NAD(P)-binding domain"/>
    <property type="match status" value="1"/>
</dbReference>
<evidence type="ECO:0000313" key="5">
    <source>
        <dbReference type="Proteomes" id="UP001242045"/>
    </source>
</evidence>
<keyword evidence="1" id="KW-0285">Flavoprotein</keyword>
<feature type="domain" description="FAD/NAD(P)-binding" evidence="3">
    <location>
        <begin position="3"/>
        <end position="137"/>
    </location>
</feature>
<dbReference type="InterPro" id="IPR023753">
    <property type="entry name" value="FAD/NAD-binding_dom"/>
</dbReference>
<evidence type="ECO:0000259" key="3">
    <source>
        <dbReference type="Pfam" id="PF07992"/>
    </source>
</evidence>
<dbReference type="InterPro" id="IPR036188">
    <property type="entry name" value="FAD/NAD-bd_sf"/>
</dbReference>
<sequence length="302" mass="31630">MRYDALVVGGSFAGLSAAMQLARARKKVCVVDAGAPRNRFAAAAHGFFGQDGVPPLKMISDARAKLLAYPNVTFIEGRVASAQADGAGGFVASFDAGDRQLSAGKLLLAFGVQDGFPDGIAGVRERWGTSVLHCPYCHGYEFSGRRLGVLIEAPHPPDHAMLIAEWGPATLFLNGNNTVDEEARAKLQARGVTIEPGRIVALEGPAKDLTGVRLEDGRIVPVDALFMVPRTRPSSPIAEQLGCAFDDGPAGPVIRTDAMKMTTVPGVYAAGDVAMPMHNATLSSADGVMAGTSMHRAMVFGA</sequence>
<evidence type="ECO:0000313" key="4">
    <source>
        <dbReference type="EMBL" id="MDP9897297.1"/>
    </source>
</evidence>
<dbReference type="PRINTS" id="PR00469">
    <property type="entry name" value="PNDRDTASEII"/>
</dbReference>
<dbReference type="Pfam" id="PF07992">
    <property type="entry name" value="Pyr_redox_2"/>
    <property type="match status" value="2"/>
</dbReference>
<accession>A0AAW8DBE2</accession>
<dbReference type="InterPro" id="IPR050097">
    <property type="entry name" value="Ferredoxin-NADP_redctase_2"/>
</dbReference>
<comment type="caution">
    <text evidence="4">The sequence shown here is derived from an EMBL/GenBank/DDBJ whole genome shotgun (WGS) entry which is preliminary data.</text>
</comment>
<feature type="domain" description="FAD/NAD(P)-binding" evidence="3">
    <location>
        <begin position="178"/>
        <end position="279"/>
    </location>
</feature>
<evidence type="ECO:0000256" key="2">
    <source>
        <dbReference type="ARBA" id="ARBA00023002"/>
    </source>
</evidence>
<dbReference type="GO" id="GO:0016491">
    <property type="term" value="F:oxidoreductase activity"/>
    <property type="evidence" value="ECO:0007669"/>
    <property type="project" value="UniProtKB-KW"/>
</dbReference>
<dbReference type="Gene3D" id="3.50.50.60">
    <property type="entry name" value="FAD/NAD(P)-binding domain"/>
    <property type="match status" value="2"/>
</dbReference>
<gene>
    <name evidence="4" type="ORF">J2W31_006440</name>
</gene>
<dbReference type="EMBL" id="JAUSRD010000026">
    <property type="protein sequence ID" value="MDP9897297.1"/>
    <property type="molecule type" value="Genomic_DNA"/>
</dbReference>
<name>A0AAW8DBE2_9BURK</name>
<organism evidence="4 5">
    <name type="scientific">Variovorax boronicumulans</name>
    <dbReference type="NCBI Taxonomy" id="436515"/>
    <lineage>
        <taxon>Bacteria</taxon>
        <taxon>Pseudomonadati</taxon>
        <taxon>Pseudomonadota</taxon>
        <taxon>Betaproteobacteria</taxon>
        <taxon>Burkholderiales</taxon>
        <taxon>Comamonadaceae</taxon>
        <taxon>Variovorax</taxon>
    </lineage>
</organism>
<proteinExistence type="predicted"/>